<sequence>MVTSLIVFFIFFTFISFCFSQEPSTFRAVSSDIIIMPFSYPTQGLSKYFKPNWGGVGFGFDYFWSKHRGLVCDAMLYEQSSPTQPFSSGENWVKDHNVILLNLNANYSFLILNSNKPYFYPYTGLGVGWLKTNGIDSFANHNT</sequence>
<evidence type="ECO:0000313" key="1">
    <source>
        <dbReference type="EMBL" id="OGK05796.1"/>
    </source>
</evidence>
<gene>
    <name evidence="1" type="ORF">A2519_01770</name>
</gene>
<proteinExistence type="predicted"/>
<comment type="caution">
    <text evidence="1">The sequence shown here is derived from an EMBL/GenBank/DDBJ whole genome shotgun (WGS) entry which is preliminary data.</text>
</comment>
<dbReference type="SUPFAM" id="SSF56925">
    <property type="entry name" value="OMPA-like"/>
    <property type="match status" value="1"/>
</dbReference>
<dbReference type="InterPro" id="IPR011250">
    <property type="entry name" value="OMP/PagP_B-barrel"/>
</dbReference>
<dbReference type="Proteomes" id="UP000179243">
    <property type="component" value="Unassembled WGS sequence"/>
</dbReference>
<evidence type="ECO:0000313" key="2">
    <source>
        <dbReference type="Proteomes" id="UP000179243"/>
    </source>
</evidence>
<name>A0A1F7FH56_UNCRA</name>
<reference evidence="1 2" key="1">
    <citation type="journal article" date="2016" name="Nat. Commun.">
        <title>Thousands of microbial genomes shed light on interconnected biogeochemical processes in an aquifer system.</title>
        <authorList>
            <person name="Anantharaman K."/>
            <person name="Brown C.T."/>
            <person name="Hug L.A."/>
            <person name="Sharon I."/>
            <person name="Castelle C.J."/>
            <person name="Probst A.J."/>
            <person name="Thomas B.C."/>
            <person name="Singh A."/>
            <person name="Wilkins M.J."/>
            <person name="Karaoz U."/>
            <person name="Brodie E.L."/>
            <person name="Williams K.H."/>
            <person name="Hubbard S.S."/>
            <person name="Banfield J.F."/>
        </authorList>
    </citation>
    <scope>NUCLEOTIDE SEQUENCE [LARGE SCALE GENOMIC DNA]</scope>
</reference>
<protein>
    <submittedName>
        <fullName evidence="1">Uncharacterized protein</fullName>
    </submittedName>
</protein>
<organism evidence="1 2">
    <name type="scientific">Candidatus Raymondbacteria bacterium RIFOXYD12_FULL_49_13</name>
    <dbReference type="NCBI Taxonomy" id="1817890"/>
    <lineage>
        <taxon>Bacteria</taxon>
        <taxon>Raymondiibacteriota</taxon>
    </lineage>
</organism>
<dbReference type="EMBL" id="MFYX01000047">
    <property type="protein sequence ID" value="OGK05796.1"/>
    <property type="molecule type" value="Genomic_DNA"/>
</dbReference>
<accession>A0A1F7FH56</accession>
<dbReference type="AlphaFoldDB" id="A0A1F7FH56"/>